<evidence type="ECO:0000259" key="6">
    <source>
        <dbReference type="PROSITE" id="PS50865"/>
    </source>
</evidence>
<accession>A0A9W9UAK3</accession>
<evidence type="ECO:0000313" key="7">
    <source>
        <dbReference type="EMBL" id="KAJ5329376.1"/>
    </source>
</evidence>
<protein>
    <submittedName>
        <fullName evidence="7">MYND domain protein</fullName>
    </submittedName>
</protein>
<keyword evidence="2 4" id="KW-0863">Zinc-finger</keyword>
<dbReference type="GO" id="GO:0008270">
    <property type="term" value="F:zinc ion binding"/>
    <property type="evidence" value="ECO:0007669"/>
    <property type="project" value="UniProtKB-KW"/>
</dbReference>
<evidence type="ECO:0000256" key="4">
    <source>
        <dbReference type="PROSITE-ProRule" id="PRU00134"/>
    </source>
</evidence>
<organism evidence="7 8">
    <name type="scientific">Penicillium brevicompactum</name>
    <dbReference type="NCBI Taxonomy" id="5074"/>
    <lineage>
        <taxon>Eukaryota</taxon>
        <taxon>Fungi</taxon>
        <taxon>Dikarya</taxon>
        <taxon>Ascomycota</taxon>
        <taxon>Pezizomycotina</taxon>
        <taxon>Eurotiomycetes</taxon>
        <taxon>Eurotiomycetidae</taxon>
        <taxon>Eurotiales</taxon>
        <taxon>Aspergillaceae</taxon>
        <taxon>Penicillium</taxon>
    </lineage>
</organism>
<evidence type="ECO:0000256" key="1">
    <source>
        <dbReference type="ARBA" id="ARBA00022723"/>
    </source>
</evidence>
<reference evidence="7" key="1">
    <citation type="submission" date="2022-12" db="EMBL/GenBank/DDBJ databases">
        <authorList>
            <person name="Petersen C."/>
        </authorList>
    </citation>
    <scope>NUCLEOTIDE SEQUENCE</scope>
    <source>
        <strain evidence="7">IBT 35673</strain>
    </source>
</reference>
<gene>
    <name evidence="7" type="ORF">N7452_009766</name>
</gene>
<evidence type="ECO:0000313" key="8">
    <source>
        <dbReference type="Proteomes" id="UP001147695"/>
    </source>
</evidence>
<dbReference type="Proteomes" id="UP001147695">
    <property type="component" value="Unassembled WGS sequence"/>
</dbReference>
<evidence type="ECO:0000256" key="5">
    <source>
        <dbReference type="SAM" id="MobiDB-lite"/>
    </source>
</evidence>
<evidence type="ECO:0000256" key="2">
    <source>
        <dbReference type="ARBA" id="ARBA00022771"/>
    </source>
</evidence>
<name>A0A9W9UAK3_PENBR</name>
<feature type="region of interest" description="Disordered" evidence="5">
    <location>
        <begin position="272"/>
        <end position="293"/>
    </location>
</feature>
<reference evidence="7" key="2">
    <citation type="journal article" date="2023" name="IMA Fungus">
        <title>Comparative genomic study of the Penicillium genus elucidates a diverse pangenome and 15 lateral gene transfer events.</title>
        <authorList>
            <person name="Petersen C."/>
            <person name="Sorensen T."/>
            <person name="Nielsen M.R."/>
            <person name="Sondergaard T.E."/>
            <person name="Sorensen J.L."/>
            <person name="Fitzpatrick D.A."/>
            <person name="Frisvad J.C."/>
            <person name="Nielsen K.L."/>
        </authorList>
    </citation>
    <scope>NUCLEOTIDE SEQUENCE</scope>
    <source>
        <strain evidence="7">IBT 35673</strain>
    </source>
</reference>
<evidence type="ECO:0000256" key="3">
    <source>
        <dbReference type="ARBA" id="ARBA00022833"/>
    </source>
</evidence>
<feature type="domain" description="MYND-type" evidence="6">
    <location>
        <begin position="17"/>
        <end position="58"/>
    </location>
</feature>
<dbReference type="Pfam" id="PF01753">
    <property type="entry name" value="zf-MYND"/>
    <property type="match status" value="1"/>
</dbReference>
<dbReference type="EMBL" id="JAPZBQ010000005">
    <property type="protein sequence ID" value="KAJ5329376.1"/>
    <property type="molecule type" value="Genomic_DNA"/>
</dbReference>
<dbReference type="PROSITE" id="PS01360">
    <property type="entry name" value="ZF_MYND_1"/>
    <property type="match status" value="1"/>
</dbReference>
<keyword evidence="3" id="KW-0862">Zinc</keyword>
<proteinExistence type="predicted"/>
<dbReference type="PROSITE" id="PS50865">
    <property type="entry name" value="ZF_MYND_2"/>
    <property type="match status" value="1"/>
</dbReference>
<comment type="caution">
    <text evidence="7">The sequence shown here is derived from an EMBL/GenBank/DDBJ whole genome shotgun (WGS) entry which is preliminary data.</text>
</comment>
<dbReference type="AlphaFoldDB" id="A0A9W9UAK3"/>
<dbReference type="SUPFAM" id="SSF144232">
    <property type="entry name" value="HIT/MYND zinc finger-like"/>
    <property type="match status" value="1"/>
</dbReference>
<keyword evidence="1" id="KW-0479">Metal-binding</keyword>
<dbReference type="InterPro" id="IPR002893">
    <property type="entry name" value="Znf_MYND"/>
</dbReference>
<dbReference type="Gene3D" id="6.10.140.2220">
    <property type="match status" value="1"/>
</dbReference>
<sequence length="293" mass="33533">MPSPQFDHFNGVTGRTCRKCGVDEELGVPMKQCSRCKASRYCSRACQKADWKSHKKTCRQYVQATTLATTTLSSQGLPSETPNTSAAAHGHVRVDPRGPVVAPGLDVNLPTPFTRLYVKRWLHGRTEKDCFKLLFDAIRVRTWDDEGMAARSLLDMMKTSQEEASKLLVRRFLREAHRKQCLPGWWTTEKENECIEFGHSEENWKESERPVKMIQLFERYGTPSIAIQFRIFNEYVYGPVPGGGSSLSFLNYYMEMERAELMENFLQAIKDGDRPIPVPKSRDARESRRGTAE</sequence>